<dbReference type="InterPro" id="IPR026960">
    <property type="entry name" value="RVT-Znf"/>
</dbReference>
<proteinExistence type="predicted"/>
<protein>
    <recommendedName>
        <fullName evidence="1">Reverse transcriptase zinc-binding domain-containing protein</fullName>
    </recommendedName>
</protein>
<dbReference type="Proteomes" id="UP000594261">
    <property type="component" value="Chromosome 11"/>
</dbReference>
<dbReference type="InParanoid" id="A0A7N2N060"/>
<reference evidence="2" key="2">
    <citation type="submission" date="2021-01" db="UniProtKB">
        <authorList>
            <consortium name="EnsemblPlants"/>
        </authorList>
    </citation>
    <scope>IDENTIFICATION</scope>
</reference>
<evidence type="ECO:0000259" key="1">
    <source>
        <dbReference type="Pfam" id="PF13966"/>
    </source>
</evidence>
<accession>A0A7N2N060</accession>
<sequence length="237" mass="27307">MEASVHPRSSFAWRSILQARDVISQGTVWRDLFFEDRRVWDPGLVESLFLTWEAETILRIPISEGHVKDQLIWPLTPDGNFSVRSAYRMLESTACFLNPRSSMDGVSKVWKGMWKIKTPNKIRHFLWRAARDSLPTKQNLCQRHVLVDASCPLCDEHTESLMHCLWLCDHAKAVWKSDICFPGASVRENQPTWQLKEIGDSARALVQEFFEACQSDSGPIVPTVPVRWSRPPEGIYR</sequence>
<dbReference type="EMBL" id="LRBV02000011">
    <property type="status" value="NOT_ANNOTATED_CDS"/>
    <property type="molecule type" value="Genomic_DNA"/>
</dbReference>
<feature type="domain" description="Reverse transcriptase zinc-binding" evidence="1">
    <location>
        <begin position="81"/>
        <end position="175"/>
    </location>
</feature>
<dbReference type="Gramene" id="QL11p055311:mrna">
    <property type="protein sequence ID" value="QL11p055311:mrna"/>
    <property type="gene ID" value="QL11p055311"/>
</dbReference>
<name>A0A7N2N060_QUELO</name>
<evidence type="ECO:0000313" key="3">
    <source>
        <dbReference type="Proteomes" id="UP000594261"/>
    </source>
</evidence>
<dbReference type="EnsemblPlants" id="QL11p055311:mrna">
    <property type="protein sequence ID" value="QL11p055311:mrna"/>
    <property type="gene ID" value="QL11p055311"/>
</dbReference>
<evidence type="ECO:0000313" key="2">
    <source>
        <dbReference type="EnsemblPlants" id="QL11p055311:mrna"/>
    </source>
</evidence>
<dbReference type="AlphaFoldDB" id="A0A7N2N060"/>
<keyword evidence="3" id="KW-1185">Reference proteome</keyword>
<organism evidence="2 3">
    <name type="scientific">Quercus lobata</name>
    <name type="common">Valley oak</name>
    <dbReference type="NCBI Taxonomy" id="97700"/>
    <lineage>
        <taxon>Eukaryota</taxon>
        <taxon>Viridiplantae</taxon>
        <taxon>Streptophyta</taxon>
        <taxon>Embryophyta</taxon>
        <taxon>Tracheophyta</taxon>
        <taxon>Spermatophyta</taxon>
        <taxon>Magnoliopsida</taxon>
        <taxon>eudicotyledons</taxon>
        <taxon>Gunneridae</taxon>
        <taxon>Pentapetalae</taxon>
        <taxon>rosids</taxon>
        <taxon>fabids</taxon>
        <taxon>Fagales</taxon>
        <taxon>Fagaceae</taxon>
        <taxon>Quercus</taxon>
    </lineage>
</organism>
<reference evidence="2 3" key="1">
    <citation type="journal article" date="2016" name="G3 (Bethesda)">
        <title>First Draft Assembly and Annotation of the Genome of a California Endemic Oak Quercus lobata Nee (Fagaceae).</title>
        <authorList>
            <person name="Sork V.L."/>
            <person name="Fitz-Gibbon S.T."/>
            <person name="Puiu D."/>
            <person name="Crepeau M."/>
            <person name="Gugger P.F."/>
            <person name="Sherman R."/>
            <person name="Stevens K."/>
            <person name="Langley C.H."/>
            <person name="Pellegrini M."/>
            <person name="Salzberg S.L."/>
        </authorList>
    </citation>
    <scope>NUCLEOTIDE SEQUENCE [LARGE SCALE GENOMIC DNA]</scope>
    <source>
        <strain evidence="2 3">cv. SW786</strain>
    </source>
</reference>
<dbReference type="Pfam" id="PF13966">
    <property type="entry name" value="zf-RVT"/>
    <property type="match status" value="1"/>
</dbReference>